<sequence>MSDGESQISDGNCENEDLINTSLLSDMEIQTENNTQNTLLENEEVLRAGRSGKRSRDEDNGLAMDFCGQRR</sequence>
<evidence type="ECO:0000256" key="1">
    <source>
        <dbReference type="SAM" id="MobiDB-lite"/>
    </source>
</evidence>
<organism evidence="2 3">
    <name type="scientific">Plutella xylostella</name>
    <name type="common">Diamondback moth</name>
    <name type="synonym">Plutella maculipennis</name>
    <dbReference type="NCBI Taxonomy" id="51655"/>
    <lineage>
        <taxon>Eukaryota</taxon>
        <taxon>Metazoa</taxon>
        <taxon>Ecdysozoa</taxon>
        <taxon>Arthropoda</taxon>
        <taxon>Hexapoda</taxon>
        <taxon>Insecta</taxon>
        <taxon>Pterygota</taxon>
        <taxon>Neoptera</taxon>
        <taxon>Endopterygota</taxon>
        <taxon>Lepidoptera</taxon>
        <taxon>Glossata</taxon>
        <taxon>Ditrysia</taxon>
        <taxon>Yponomeutoidea</taxon>
        <taxon>Plutellidae</taxon>
        <taxon>Plutella</taxon>
    </lineage>
</organism>
<dbReference type="Proteomes" id="UP000823941">
    <property type="component" value="Chromosome 31"/>
</dbReference>
<feature type="compositionally biased region" description="Low complexity" evidence="1">
    <location>
        <begin position="31"/>
        <end position="40"/>
    </location>
</feature>
<evidence type="ECO:0000313" key="3">
    <source>
        <dbReference type="Proteomes" id="UP000823941"/>
    </source>
</evidence>
<comment type="caution">
    <text evidence="2">The sequence shown here is derived from an EMBL/GenBank/DDBJ whole genome shotgun (WGS) entry which is preliminary data.</text>
</comment>
<keyword evidence="3" id="KW-1185">Reference proteome</keyword>
<protein>
    <submittedName>
        <fullName evidence="2">Uncharacterized protein</fullName>
    </submittedName>
</protein>
<evidence type="ECO:0000313" key="2">
    <source>
        <dbReference type="EMBL" id="KAG7295273.1"/>
    </source>
</evidence>
<dbReference type="EMBL" id="JAHIBW010000031">
    <property type="protein sequence ID" value="KAG7295273.1"/>
    <property type="molecule type" value="Genomic_DNA"/>
</dbReference>
<reference evidence="2 3" key="1">
    <citation type="submission" date="2021-06" db="EMBL/GenBank/DDBJ databases">
        <title>A haploid diamondback moth (Plutella xylostella L.) genome assembly resolves 31 chromosomes and identifies a diamide resistance mutation.</title>
        <authorList>
            <person name="Ward C.M."/>
            <person name="Perry K.D."/>
            <person name="Baker G."/>
            <person name="Powis K."/>
            <person name="Heckel D.G."/>
            <person name="Baxter S.W."/>
        </authorList>
    </citation>
    <scope>NUCLEOTIDE SEQUENCE [LARGE SCALE GENOMIC DNA]</scope>
    <source>
        <strain evidence="2 3">LV</strain>
        <tissue evidence="2">Single pupa</tissue>
    </source>
</reference>
<feature type="region of interest" description="Disordered" evidence="1">
    <location>
        <begin position="31"/>
        <end position="71"/>
    </location>
</feature>
<gene>
    <name evidence="2" type="ORF">JYU34_022276</name>
</gene>
<proteinExistence type="predicted"/>
<name>A0ABQ7PQL0_PLUXY</name>
<accession>A0ABQ7PQL0</accession>